<evidence type="ECO:0000256" key="2">
    <source>
        <dbReference type="ARBA" id="ARBA00005525"/>
    </source>
</evidence>
<evidence type="ECO:0000259" key="13">
    <source>
        <dbReference type="Pfam" id="PF14748"/>
    </source>
</evidence>
<evidence type="ECO:0000256" key="4">
    <source>
        <dbReference type="ARBA" id="ARBA00022605"/>
    </source>
</evidence>
<feature type="binding site" evidence="10">
    <location>
        <begin position="16"/>
        <end position="21"/>
    </location>
    <ligand>
        <name>NADP(+)</name>
        <dbReference type="ChEBI" id="CHEBI:58349"/>
    </ligand>
</feature>
<keyword evidence="3 8" id="KW-0963">Cytoplasm</keyword>
<comment type="subcellular location">
    <subcellularLocation>
        <location evidence="1 8">Cytoplasm</location>
    </subcellularLocation>
</comment>
<dbReference type="InterPro" id="IPR000304">
    <property type="entry name" value="Pyrroline-COOH_reductase"/>
</dbReference>
<name>A0A3D4V981_9BACT</name>
<reference evidence="14 15" key="1">
    <citation type="journal article" date="2018" name="Nat. Biotechnol.">
        <title>A standardized bacterial taxonomy based on genome phylogeny substantially revises the tree of life.</title>
        <authorList>
            <person name="Parks D.H."/>
            <person name="Chuvochina M."/>
            <person name="Waite D.W."/>
            <person name="Rinke C."/>
            <person name="Skarshewski A."/>
            <person name="Chaumeil P.A."/>
            <person name="Hugenholtz P."/>
        </authorList>
    </citation>
    <scope>NUCLEOTIDE SEQUENCE [LARGE SCALE GENOMIC DNA]</scope>
    <source>
        <strain evidence="14">UBA8844</strain>
    </source>
</reference>
<dbReference type="InterPro" id="IPR029036">
    <property type="entry name" value="P5CR_dimer"/>
</dbReference>
<evidence type="ECO:0000256" key="9">
    <source>
        <dbReference type="NCBIfam" id="TIGR00112"/>
    </source>
</evidence>
<dbReference type="AlphaFoldDB" id="A0A3D4V981"/>
<dbReference type="InterPro" id="IPR053790">
    <property type="entry name" value="P5CR-like_CS"/>
</dbReference>
<protein>
    <recommendedName>
        <fullName evidence="8 9">Pyrroline-5-carboxylate reductase</fullName>
        <shortName evidence="8">P5C reductase</shortName>
        <shortName evidence="8">P5CR</shortName>
        <ecNumber evidence="8 9">1.5.1.2</ecNumber>
    </recommendedName>
    <alternativeName>
        <fullName evidence="8">PCA reductase</fullName>
    </alternativeName>
</protein>
<keyword evidence="5 8" id="KW-0641">Proline biosynthesis</keyword>
<evidence type="ECO:0000256" key="11">
    <source>
        <dbReference type="RuleBase" id="RU003903"/>
    </source>
</evidence>
<dbReference type="SUPFAM" id="SSF48179">
    <property type="entry name" value="6-phosphogluconate dehydrogenase C-terminal domain-like"/>
    <property type="match status" value="1"/>
</dbReference>
<dbReference type="GO" id="GO:0005737">
    <property type="term" value="C:cytoplasm"/>
    <property type="evidence" value="ECO:0007669"/>
    <property type="project" value="UniProtKB-SubCell"/>
</dbReference>
<dbReference type="Gene3D" id="1.10.3730.10">
    <property type="entry name" value="ProC C-terminal domain-like"/>
    <property type="match status" value="1"/>
</dbReference>
<keyword evidence="7 8" id="KW-0560">Oxidoreductase</keyword>
<dbReference type="PIRSF" id="PIRSF000193">
    <property type="entry name" value="Pyrrol-5-carb_rd"/>
    <property type="match status" value="1"/>
</dbReference>
<accession>A0A3D4V981</accession>
<evidence type="ECO:0000313" key="15">
    <source>
        <dbReference type="Proteomes" id="UP000264071"/>
    </source>
</evidence>
<evidence type="ECO:0000313" key="14">
    <source>
        <dbReference type="EMBL" id="HCT57689.1"/>
    </source>
</evidence>
<feature type="binding site" evidence="10">
    <location>
        <position position="63"/>
    </location>
    <ligand>
        <name>NADPH</name>
        <dbReference type="ChEBI" id="CHEBI:57783"/>
    </ligand>
</feature>
<keyword evidence="6 8" id="KW-0521">NADP</keyword>
<evidence type="ECO:0000256" key="8">
    <source>
        <dbReference type="HAMAP-Rule" id="MF_01925"/>
    </source>
</evidence>
<evidence type="ECO:0000256" key="3">
    <source>
        <dbReference type="ARBA" id="ARBA00022490"/>
    </source>
</evidence>
<comment type="caution">
    <text evidence="14">The sequence shown here is derived from an EMBL/GenBank/DDBJ whole genome shotgun (WGS) entry which is preliminary data.</text>
</comment>
<comment type="catalytic activity">
    <reaction evidence="8 11">
        <text>L-proline + NADP(+) = (S)-1-pyrroline-5-carboxylate + NADPH + 2 H(+)</text>
        <dbReference type="Rhea" id="RHEA:14109"/>
        <dbReference type="ChEBI" id="CHEBI:15378"/>
        <dbReference type="ChEBI" id="CHEBI:17388"/>
        <dbReference type="ChEBI" id="CHEBI:57783"/>
        <dbReference type="ChEBI" id="CHEBI:58349"/>
        <dbReference type="ChEBI" id="CHEBI:60039"/>
        <dbReference type="EC" id="1.5.1.2"/>
    </reaction>
</comment>
<dbReference type="GO" id="GO:0055129">
    <property type="term" value="P:L-proline biosynthetic process"/>
    <property type="evidence" value="ECO:0007669"/>
    <property type="project" value="UniProtKB-UniRule"/>
</dbReference>
<dbReference type="EC" id="1.5.1.2" evidence="8 9"/>
<comment type="similarity">
    <text evidence="2 8 11">Belongs to the pyrroline-5-carboxylate reductase family.</text>
</comment>
<dbReference type="PROSITE" id="PS00521">
    <property type="entry name" value="P5CR"/>
    <property type="match status" value="1"/>
</dbReference>
<dbReference type="InterPro" id="IPR028939">
    <property type="entry name" value="P5C_Rdtase_cat_N"/>
</dbReference>
<dbReference type="PANTHER" id="PTHR11645">
    <property type="entry name" value="PYRROLINE-5-CARBOXYLATE REDUCTASE"/>
    <property type="match status" value="1"/>
</dbReference>
<dbReference type="Proteomes" id="UP000264071">
    <property type="component" value="Unassembled WGS sequence"/>
</dbReference>
<dbReference type="InterPro" id="IPR036291">
    <property type="entry name" value="NAD(P)-bd_dom_sf"/>
</dbReference>
<dbReference type="Pfam" id="PF03807">
    <property type="entry name" value="F420_oxidored"/>
    <property type="match status" value="1"/>
</dbReference>
<evidence type="ECO:0000256" key="10">
    <source>
        <dbReference type="PIRSR" id="PIRSR000193-1"/>
    </source>
</evidence>
<dbReference type="GO" id="GO:0004735">
    <property type="term" value="F:pyrroline-5-carboxylate reductase activity"/>
    <property type="evidence" value="ECO:0007669"/>
    <property type="project" value="UniProtKB-UniRule"/>
</dbReference>
<feature type="domain" description="Pyrroline-5-carboxylate reductase catalytic N-terminal" evidence="12">
    <location>
        <begin position="12"/>
        <end position="104"/>
    </location>
</feature>
<dbReference type="Gene3D" id="3.40.50.720">
    <property type="entry name" value="NAD(P)-binding Rossmann-like Domain"/>
    <property type="match status" value="1"/>
</dbReference>
<evidence type="ECO:0000256" key="1">
    <source>
        <dbReference type="ARBA" id="ARBA00004496"/>
    </source>
</evidence>
<dbReference type="FunFam" id="1.10.3730.10:FF:000001">
    <property type="entry name" value="Pyrroline-5-carboxylate reductase"/>
    <property type="match status" value="1"/>
</dbReference>
<sequence>MEQDRHGVEAMKIGIIGMGKMGEAVAQGLAKYGVEATLRGSTRTEESAADVRERLGMACTTNNAEAAQGAEIVLLCVKPHQAERVLREIAPVITADQLLLSICASITTRQLAEWSGDKATVIRAMPNTPCLIGEGMTVFSAGTGVRPQHLEAAERIFGPLGRTAVVEESLMDGVTGLSGCGPAYVYLIIESLSEAGVKIGLSRETATLLAAQTLAGASRMVLERGVHPAALKDEVTTPAGCTIDGLMALEEGKLRVTLIKGVLAATERSKSLRNNA</sequence>
<evidence type="ECO:0000256" key="5">
    <source>
        <dbReference type="ARBA" id="ARBA00022650"/>
    </source>
</evidence>
<dbReference type="PANTHER" id="PTHR11645:SF0">
    <property type="entry name" value="PYRROLINE-5-CARBOXYLATE REDUCTASE 3"/>
    <property type="match status" value="1"/>
</dbReference>
<comment type="function">
    <text evidence="8">Catalyzes the reduction of 1-pyrroline-5-carboxylate (PCA) to L-proline.</text>
</comment>
<evidence type="ECO:0000256" key="7">
    <source>
        <dbReference type="ARBA" id="ARBA00023002"/>
    </source>
</evidence>
<dbReference type="NCBIfam" id="TIGR00112">
    <property type="entry name" value="proC"/>
    <property type="match status" value="1"/>
</dbReference>
<gene>
    <name evidence="8 14" type="primary">proC</name>
    <name evidence="14" type="ORF">DGD08_10860</name>
</gene>
<dbReference type="InterPro" id="IPR008927">
    <property type="entry name" value="6-PGluconate_DH-like_C_sf"/>
</dbReference>
<keyword evidence="4 8" id="KW-0028">Amino-acid biosynthesis</keyword>
<dbReference type="SUPFAM" id="SSF51735">
    <property type="entry name" value="NAD(P)-binding Rossmann-fold domains"/>
    <property type="match status" value="1"/>
</dbReference>
<proteinExistence type="inferred from homology"/>
<evidence type="ECO:0000256" key="6">
    <source>
        <dbReference type="ARBA" id="ARBA00022857"/>
    </source>
</evidence>
<evidence type="ECO:0000259" key="12">
    <source>
        <dbReference type="Pfam" id="PF03807"/>
    </source>
</evidence>
<dbReference type="Pfam" id="PF14748">
    <property type="entry name" value="P5CR_dimer"/>
    <property type="match status" value="1"/>
</dbReference>
<dbReference type="UniPathway" id="UPA00098">
    <property type="reaction ID" value="UER00361"/>
</dbReference>
<comment type="pathway">
    <text evidence="8 11">Amino-acid biosynthesis; L-proline biosynthesis; L-proline from L-glutamate 5-semialdehyde: step 1/1.</text>
</comment>
<dbReference type="FunFam" id="3.40.50.720:FF:000190">
    <property type="entry name" value="Pyrroline-5-carboxylate reductase"/>
    <property type="match status" value="1"/>
</dbReference>
<organism evidence="14 15">
    <name type="scientific">Gemmatimonas aurantiaca</name>
    <dbReference type="NCBI Taxonomy" id="173480"/>
    <lineage>
        <taxon>Bacteria</taxon>
        <taxon>Pseudomonadati</taxon>
        <taxon>Gemmatimonadota</taxon>
        <taxon>Gemmatimonadia</taxon>
        <taxon>Gemmatimonadales</taxon>
        <taxon>Gemmatimonadaceae</taxon>
        <taxon>Gemmatimonas</taxon>
    </lineage>
</organism>
<feature type="domain" description="Pyrroline-5-carboxylate reductase dimerisation" evidence="13">
    <location>
        <begin position="168"/>
        <end position="272"/>
    </location>
</feature>
<dbReference type="EMBL" id="DPIY01000010">
    <property type="protein sequence ID" value="HCT57689.1"/>
    <property type="molecule type" value="Genomic_DNA"/>
</dbReference>
<feature type="binding site" evidence="10">
    <location>
        <position position="42"/>
    </location>
    <ligand>
        <name>NADP(+)</name>
        <dbReference type="ChEBI" id="CHEBI:58349"/>
    </ligand>
</feature>
<comment type="catalytic activity">
    <reaction evidence="8">
        <text>L-proline + NAD(+) = (S)-1-pyrroline-5-carboxylate + NADH + 2 H(+)</text>
        <dbReference type="Rhea" id="RHEA:14105"/>
        <dbReference type="ChEBI" id="CHEBI:15378"/>
        <dbReference type="ChEBI" id="CHEBI:17388"/>
        <dbReference type="ChEBI" id="CHEBI:57540"/>
        <dbReference type="ChEBI" id="CHEBI:57945"/>
        <dbReference type="ChEBI" id="CHEBI:60039"/>
        <dbReference type="EC" id="1.5.1.2"/>
    </reaction>
</comment>
<dbReference type="HAMAP" id="MF_01925">
    <property type="entry name" value="P5C_reductase"/>
    <property type="match status" value="1"/>
</dbReference>